<comment type="caution">
    <text evidence="4">The sequence shown here is derived from an EMBL/GenBank/DDBJ whole genome shotgun (WGS) entry which is preliminary data.</text>
</comment>
<evidence type="ECO:0000256" key="1">
    <source>
        <dbReference type="ARBA" id="ARBA00007017"/>
    </source>
</evidence>
<gene>
    <name evidence="4" type="ORF">M501DRAFT_1061717</name>
</gene>
<evidence type="ECO:0000313" key="5">
    <source>
        <dbReference type="Proteomes" id="UP000799429"/>
    </source>
</evidence>
<dbReference type="GO" id="GO:0006260">
    <property type="term" value="P:DNA replication"/>
    <property type="evidence" value="ECO:0007669"/>
    <property type="project" value="UniProtKB-KW"/>
</dbReference>
<organism evidence="4 5">
    <name type="scientific">Patellaria atrata CBS 101060</name>
    <dbReference type="NCBI Taxonomy" id="1346257"/>
    <lineage>
        <taxon>Eukaryota</taxon>
        <taxon>Fungi</taxon>
        <taxon>Dikarya</taxon>
        <taxon>Ascomycota</taxon>
        <taxon>Pezizomycotina</taxon>
        <taxon>Dothideomycetes</taxon>
        <taxon>Dothideomycetes incertae sedis</taxon>
        <taxon>Patellariales</taxon>
        <taxon>Patellariaceae</taxon>
        <taxon>Patellaria</taxon>
    </lineage>
</organism>
<dbReference type="GO" id="GO:0031390">
    <property type="term" value="C:Ctf18 RFC-like complex"/>
    <property type="evidence" value="ECO:0007669"/>
    <property type="project" value="InterPro"/>
</dbReference>
<dbReference type="OrthoDB" id="5199543at2759"/>
<evidence type="ECO:0008006" key="6">
    <source>
        <dbReference type="Google" id="ProtNLM"/>
    </source>
</evidence>
<dbReference type="Proteomes" id="UP000799429">
    <property type="component" value="Unassembled WGS sequence"/>
</dbReference>
<feature type="compositionally biased region" description="Basic residues" evidence="3">
    <location>
        <begin position="347"/>
        <end position="359"/>
    </location>
</feature>
<dbReference type="GO" id="GO:0000775">
    <property type="term" value="C:chromosome, centromeric region"/>
    <property type="evidence" value="ECO:0007669"/>
    <property type="project" value="TreeGrafter"/>
</dbReference>
<feature type="region of interest" description="Disordered" evidence="3">
    <location>
        <begin position="321"/>
        <end position="359"/>
    </location>
</feature>
<accession>A0A9P4VLR3</accession>
<dbReference type="GO" id="GO:0034088">
    <property type="term" value="P:maintenance of mitotic sister chromatid cohesion"/>
    <property type="evidence" value="ECO:0007669"/>
    <property type="project" value="TreeGrafter"/>
</dbReference>
<feature type="compositionally biased region" description="Polar residues" evidence="3">
    <location>
        <begin position="324"/>
        <end position="336"/>
    </location>
</feature>
<dbReference type="InterPro" id="IPR019128">
    <property type="entry name" value="Dcc1"/>
</dbReference>
<dbReference type="AlphaFoldDB" id="A0A9P4VLR3"/>
<reference evidence="4" key="1">
    <citation type="journal article" date="2020" name="Stud. Mycol.">
        <title>101 Dothideomycetes genomes: a test case for predicting lifestyles and emergence of pathogens.</title>
        <authorList>
            <person name="Haridas S."/>
            <person name="Albert R."/>
            <person name="Binder M."/>
            <person name="Bloem J."/>
            <person name="Labutti K."/>
            <person name="Salamov A."/>
            <person name="Andreopoulos B."/>
            <person name="Baker S."/>
            <person name="Barry K."/>
            <person name="Bills G."/>
            <person name="Bluhm B."/>
            <person name="Cannon C."/>
            <person name="Castanera R."/>
            <person name="Culley D."/>
            <person name="Daum C."/>
            <person name="Ezra D."/>
            <person name="Gonzalez J."/>
            <person name="Henrissat B."/>
            <person name="Kuo A."/>
            <person name="Liang C."/>
            <person name="Lipzen A."/>
            <person name="Lutzoni F."/>
            <person name="Magnuson J."/>
            <person name="Mondo S."/>
            <person name="Nolan M."/>
            <person name="Ohm R."/>
            <person name="Pangilinan J."/>
            <person name="Park H.-J."/>
            <person name="Ramirez L."/>
            <person name="Alfaro M."/>
            <person name="Sun H."/>
            <person name="Tritt A."/>
            <person name="Yoshinaga Y."/>
            <person name="Zwiers L.-H."/>
            <person name="Turgeon B."/>
            <person name="Goodwin S."/>
            <person name="Spatafora J."/>
            <person name="Crous P."/>
            <person name="Grigoriev I."/>
        </authorList>
    </citation>
    <scope>NUCLEOTIDE SEQUENCE</scope>
    <source>
        <strain evidence="4">CBS 101060</strain>
    </source>
</reference>
<dbReference type="PANTHER" id="PTHR13395">
    <property type="entry name" value="SISTER CHROMATID COHESION PROTEIN DCC1-RELATED"/>
    <property type="match status" value="1"/>
</dbReference>
<dbReference type="Pfam" id="PF09724">
    <property type="entry name" value="Dcc1"/>
    <property type="match status" value="1"/>
</dbReference>
<keyword evidence="5" id="KW-1185">Reference proteome</keyword>
<proteinExistence type="inferred from homology"/>
<sequence>MSTQDQDGMSFFLAHEQQQFRLLELPSELLELLSNPNPPLLFIKSSDPTISVDDRPRKLPYAVICTPNKTFQIRQVQTSNSVLLTQPLPLPLTGDGDGLPLVGLSAIAQCSATLETLPVSDPALPYLIEALPIYYSPNETHGNPISARKNNYSSRTKHQIFDDIPLSEAECQGSWIDIAAFEREGSCFRPSPQSILDIWQAFLTEATAERVDLSSDFKVARFYECVEEHPHELSAAVFQRIVRDDRTSSDISMSIDRSKLIPWIGKLILEVAAPRGKPMITNELLSKWRDAVPEIWQSHVTVSLIEDLCVFPTPGRIELKSTPDTKISAGGSSMGNVSDGRQGVTARKWHERFKQTRSK</sequence>
<name>A0A9P4VLR3_9PEZI</name>
<dbReference type="PANTHER" id="PTHR13395:SF6">
    <property type="entry name" value="SISTER CHROMATID COHESION PROTEIN DCC1"/>
    <property type="match status" value="1"/>
</dbReference>
<evidence type="ECO:0000256" key="2">
    <source>
        <dbReference type="ARBA" id="ARBA00022705"/>
    </source>
</evidence>
<dbReference type="GO" id="GO:0000785">
    <property type="term" value="C:chromatin"/>
    <property type="evidence" value="ECO:0007669"/>
    <property type="project" value="TreeGrafter"/>
</dbReference>
<evidence type="ECO:0000313" key="4">
    <source>
        <dbReference type="EMBL" id="KAF2834420.1"/>
    </source>
</evidence>
<evidence type="ECO:0000256" key="3">
    <source>
        <dbReference type="SAM" id="MobiDB-lite"/>
    </source>
</evidence>
<dbReference type="EMBL" id="MU006119">
    <property type="protein sequence ID" value="KAF2834420.1"/>
    <property type="molecule type" value="Genomic_DNA"/>
</dbReference>
<keyword evidence="2" id="KW-0235">DNA replication</keyword>
<comment type="similarity">
    <text evidence="1">Belongs to the DCC1 family.</text>
</comment>
<protein>
    <recommendedName>
        <fullName evidence="6">Sister chromatid cohesion protein Dcc1</fullName>
    </recommendedName>
</protein>